<dbReference type="AlphaFoldDB" id="A0A388SDE1"/>
<protein>
    <submittedName>
        <fullName evidence="8">(2E,6E)-farnesyl diphosphate synthase</fullName>
    </submittedName>
</protein>
<dbReference type="PANTHER" id="PTHR43281:SF1">
    <property type="entry name" value="FARNESYL DIPHOSPHATE SYNTHASE"/>
    <property type="match status" value="1"/>
</dbReference>
<dbReference type="Gene3D" id="1.10.600.10">
    <property type="entry name" value="Farnesyl Diphosphate Synthase"/>
    <property type="match status" value="1"/>
</dbReference>
<comment type="cofactor">
    <cofactor evidence="1">
        <name>Mg(2+)</name>
        <dbReference type="ChEBI" id="CHEBI:18420"/>
    </cofactor>
</comment>
<evidence type="ECO:0000256" key="6">
    <source>
        <dbReference type="ARBA" id="ARBA00023229"/>
    </source>
</evidence>
<dbReference type="CDD" id="cd00685">
    <property type="entry name" value="Trans_IPPS_HT"/>
    <property type="match status" value="1"/>
</dbReference>
<evidence type="ECO:0000256" key="1">
    <source>
        <dbReference type="ARBA" id="ARBA00001946"/>
    </source>
</evidence>
<reference evidence="8 9" key="1">
    <citation type="journal article" date="2018" name="Int. J. Syst. Evol. Microbiol.">
        <title>Mesosutterella multiformis gen. nov., sp. nov., a member of the family Sutterellaceae and Sutterella megalosphaeroides sp. nov., isolated from human faeces.</title>
        <authorList>
            <person name="Sakamoto M."/>
            <person name="Ikeyama N."/>
            <person name="Kunihiro T."/>
            <person name="Iino T."/>
            <person name="Yuki M."/>
            <person name="Ohkuma M."/>
        </authorList>
    </citation>
    <scope>NUCLEOTIDE SEQUENCE [LARGE SCALE GENOMIC DNA]</scope>
    <source>
        <strain evidence="8 9">4NBBH2</strain>
    </source>
</reference>
<dbReference type="PANTHER" id="PTHR43281">
    <property type="entry name" value="FARNESYL DIPHOSPHATE SYNTHASE"/>
    <property type="match status" value="1"/>
</dbReference>
<evidence type="ECO:0000256" key="5">
    <source>
        <dbReference type="ARBA" id="ARBA00022842"/>
    </source>
</evidence>
<comment type="caution">
    <text evidence="8">The sequence shown here is derived from an EMBL/GenBank/DDBJ whole genome shotgun (WGS) entry which is preliminary data.</text>
</comment>
<dbReference type="NCBIfam" id="NF045485">
    <property type="entry name" value="FPPsyn"/>
    <property type="match status" value="1"/>
</dbReference>
<evidence type="ECO:0000256" key="7">
    <source>
        <dbReference type="RuleBase" id="RU004466"/>
    </source>
</evidence>
<dbReference type="InterPro" id="IPR000092">
    <property type="entry name" value="Polyprenyl_synt"/>
</dbReference>
<dbReference type="PROSITE" id="PS00444">
    <property type="entry name" value="POLYPRENYL_SYNTHASE_2"/>
    <property type="match status" value="1"/>
</dbReference>
<evidence type="ECO:0000313" key="9">
    <source>
        <dbReference type="Proteomes" id="UP000266091"/>
    </source>
</evidence>
<gene>
    <name evidence="8" type="primary">ispA</name>
    <name evidence="8" type="ORF">MESMUL_01080</name>
</gene>
<dbReference type="FunFam" id="1.10.600.10:FF:000001">
    <property type="entry name" value="Geranylgeranyl diphosphate synthase"/>
    <property type="match status" value="1"/>
</dbReference>
<evidence type="ECO:0000256" key="4">
    <source>
        <dbReference type="ARBA" id="ARBA00022723"/>
    </source>
</evidence>
<name>A0A388SDE1_9BURK</name>
<dbReference type="SUPFAM" id="SSF48576">
    <property type="entry name" value="Terpenoid synthases"/>
    <property type="match status" value="1"/>
</dbReference>
<dbReference type="Pfam" id="PF00348">
    <property type="entry name" value="polyprenyl_synt"/>
    <property type="match status" value="1"/>
</dbReference>
<dbReference type="InterPro" id="IPR033749">
    <property type="entry name" value="Polyprenyl_synt_CS"/>
</dbReference>
<keyword evidence="3 7" id="KW-0808">Transferase</keyword>
<dbReference type="GO" id="GO:0005737">
    <property type="term" value="C:cytoplasm"/>
    <property type="evidence" value="ECO:0007669"/>
    <property type="project" value="UniProtKB-ARBA"/>
</dbReference>
<dbReference type="GO" id="GO:0046872">
    <property type="term" value="F:metal ion binding"/>
    <property type="evidence" value="ECO:0007669"/>
    <property type="project" value="UniProtKB-KW"/>
</dbReference>
<evidence type="ECO:0000256" key="3">
    <source>
        <dbReference type="ARBA" id="ARBA00022679"/>
    </source>
</evidence>
<sequence>MSEVSFRDWMKERQAHFESVAEAGIPGSDVFPQGLHEAMRWSILEGGKRVRPLLCYAASAITRAKPEAADAAALSLECIHSYSLVHDDLPCMDNDLLRHGKASTHAKFGFAEAVLAGDALQAEAFRVIADAPVEPRSAVRLTRILAEAAGSRGMCGGQAYDLSLTGSRNAAIAIEDLRRLHAMKTGALIRAAVLMGAVSGDIPETDERKLLDSLSDFGRAIGLAFQVVDDVLDVTGSAETLGKTAGKDEAEEKPTYVSLLGLEGARSLAQQSCSEALAALDQIESLPGYAGSTKRLAEIAGYVVNRDR</sequence>
<evidence type="ECO:0000256" key="2">
    <source>
        <dbReference type="ARBA" id="ARBA00006706"/>
    </source>
</evidence>
<dbReference type="SFLD" id="SFLDS00005">
    <property type="entry name" value="Isoprenoid_Synthase_Type_I"/>
    <property type="match status" value="1"/>
</dbReference>
<keyword evidence="9" id="KW-1185">Reference proteome</keyword>
<dbReference type="InterPro" id="IPR053378">
    <property type="entry name" value="Prenyl_diphosphate_synthase"/>
</dbReference>
<dbReference type="InterPro" id="IPR008949">
    <property type="entry name" value="Isoprenoid_synthase_dom_sf"/>
</dbReference>
<proteinExistence type="inferred from homology"/>
<dbReference type="GO" id="GO:0004659">
    <property type="term" value="F:prenyltransferase activity"/>
    <property type="evidence" value="ECO:0007669"/>
    <property type="project" value="InterPro"/>
</dbReference>
<dbReference type="SFLD" id="SFLDG01017">
    <property type="entry name" value="Polyprenyl_Transferase_Like"/>
    <property type="match status" value="1"/>
</dbReference>
<dbReference type="GO" id="GO:0016114">
    <property type="term" value="P:terpenoid biosynthetic process"/>
    <property type="evidence" value="ECO:0007669"/>
    <property type="project" value="UniProtKB-ARBA"/>
</dbReference>
<organism evidence="8 9">
    <name type="scientific">Mesosutterella multiformis</name>
    <dbReference type="NCBI Taxonomy" id="2259133"/>
    <lineage>
        <taxon>Bacteria</taxon>
        <taxon>Pseudomonadati</taxon>
        <taxon>Pseudomonadota</taxon>
        <taxon>Betaproteobacteria</taxon>
        <taxon>Burkholderiales</taxon>
        <taxon>Sutterellaceae</taxon>
        <taxon>Mesosutterella</taxon>
    </lineage>
</organism>
<accession>A0A388SDE1</accession>
<evidence type="ECO:0000313" key="8">
    <source>
        <dbReference type="EMBL" id="GBO92754.1"/>
    </source>
</evidence>
<keyword evidence="6" id="KW-0414">Isoprene biosynthesis</keyword>
<keyword evidence="5" id="KW-0460">Magnesium</keyword>
<keyword evidence="4" id="KW-0479">Metal-binding</keyword>
<dbReference type="Proteomes" id="UP000266091">
    <property type="component" value="Unassembled WGS sequence"/>
</dbReference>
<comment type="similarity">
    <text evidence="2 7">Belongs to the FPP/GGPP synthase family.</text>
</comment>
<dbReference type="EMBL" id="BGZJ01000001">
    <property type="protein sequence ID" value="GBO92754.1"/>
    <property type="molecule type" value="Genomic_DNA"/>
</dbReference>